<dbReference type="Pfam" id="PF10509">
    <property type="entry name" value="GalKase_gal_bdg"/>
    <property type="match status" value="1"/>
</dbReference>
<evidence type="ECO:0000256" key="2">
    <source>
        <dbReference type="ARBA" id="ARBA00022741"/>
    </source>
</evidence>
<protein>
    <submittedName>
        <fullName evidence="8">Galactokinase</fullName>
    </submittedName>
</protein>
<dbReference type="InterPro" id="IPR000705">
    <property type="entry name" value="Galactokinase"/>
</dbReference>
<dbReference type="Gene3D" id="1.20.1440.340">
    <property type="match status" value="1"/>
</dbReference>
<evidence type="ECO:0000313" key="7">
    <source>
        <dbReference type="EMBL" id="KAF4651670.1"/>
    </source>
</evidence>
<dbReference type="InterPro" id="IPR036554">
    <property type="entry name" value="GHMP_kinase_C_sf"/>
</dbReference>
<evidence type="ECO:0000259" key="5">
    <source>
        <dbReference type="Pfam" id="PF08544"/>
    </source>
</evidence>
<dbReference type="Gene3D" id="3.30.70.3170">
    <property type="match status" value="1"/>
</dbReference>
<keyword evidence="8" id="KW-0808">Transferase</keyword>
<evidence type="ECO:0000313" key="9">
    <source>
        <dbReference type="Proteomes" id="UP000570595"/>
    </source>
</evidence>
<dbReference type="InterPro" id="IPR013750">
    <property type="entry name" value="GHMP_kinase_C_dom"/>
</dbReference>
<dbReference type="Pfam" id="PF08544">
    <property type="entry name" value="GHMP_kinases_C"/>
    <property type="match status" value="1"/>
</dbReference>
<dbReference type="Proteomes" id="UP000570595">
    <property type="component" value="Unassembled WGS sequence"/>
</dbReference>
<dbReference type="GO" id="GO:0005524">
    <property type="term" value="F:ATP binding"/>
    <property type="evidence" value="ECO:0007669"/>
    <property type="project" value="UniProtKB-KW"/>
</dbReference>
<name>A0A7J6L0Z3_PEROL</name>
<dbReference type="OrthoDB" id="187738at2759"/>
<evidence type="ECO:0000256" key="3">
    <source>
        <dbReference type="ARBA" id="ARBA00022840"/>
    </source>
</evidence>
<feature type="domain" description="GHMP kinase C-terminal" evidence="5">
    <location>
        <begin position="364"/>
        <end position="437"/>
    </location>
</feature>
<dbReference type="PRINTS" id="PR00473">
    <property type="entry name" value="GALCTOKINASE"/>
</dbReference>
<dbReference type="SUPFAM" id="SSF55060">
    <property type="entry name" value="GHMP Kinase, C-terminal domain"/>
    <property type="match status" value="1"/>
</dbReference>
<comment type="similarity">
    <text evidence="1">Belongs to the GHMP kinase family. GalK subfamily.</text>
</comment>
<dbReference type="EMBL" id="JABAHT010000640">
    <property type="protein sequence ID" value="KAF4653243.1"/>
    <property type="molecule type" value="Genomic_DNA"/>
</dbReference>
<feature type="domain" description="Galactokinase N-terminal" evidence="6">
    <location>
        <begin position="17"/>
        <end position="65"/>
    </location>
</feature>
<dbReference type="PIRSF" id="PIRSF000530">
    <property type="entry name" value="Galactokinase"/>
    <property type="match status" value="1"/>
</dbReference>
<keyword evidence="8" id="KW-0418">Kinase</keyword>
<gene>
    <name evidence="8" type="primary">GAL1</name>
    <name evidence="7" type="ORF">FOL46_000189</name>
    <name evidence="8" type="ORF">FOZ61_009119</name>
</gene>
<evidence type="ECO:0000259" key="4">
    <source>
        <dbReference type="Pfam" id="PF00288"/>
    </source>
</evidence>
<dbReference type="InterPro" id="IPR014721">
    <property type="entry name" value="Ribsml_uS5_D2-typ_fold_subgr"/>
</dbReference>
<dbReference type="PANTHER" id="PTHR10457">
    <property type="entry name" value="MEVALONATE KINASE/GALACTOKINASE"/>
    <property type="match status" value="1"/>
</dbReference>
<dbReference type="PRINTS" id="PR00959">
    <property type="entry name" value="MEVGALKINASE"/>
</dbReference>
<dbReference type="AlphaFoldDB" id="A0A7J6L0Z3"/>
<dbReference type="SUPFAM" id="SSF54211">
    <property type="entry name" value="Ribosomal protein S5 domain 2-like"/>
    <property type="match status" value="1"/>
</dbReference>
<dbReference type="InterPro" id="IPR020568">
    <property type="entry name" value="Ribosomal_Su5_D2-typ_SF"/>
</dbReference>
<dbReference type="Gene3D" id="3.30.230.10">
    <property type="match status" value="1"/>
</dbReference>
<sequence length="465" mass="50068">MPIEPSMPSLADDVRAAYCNDFGGASSKVVVRSPGRVNLIGEHIDYNGFGVLPCAIERYTFIAAGLSEEGTSDLLSLRHMDEKEFTPKVITALPDTTPIPVHHWTNYVLAAYLGLREKLGAEALPTGRCIRMVVTGNLPRAAGVSSSSSLVVAAALAILGVFGIEDKLTRLQLAGVCAACERFVGTAGGGMDQAAILLSRRGAATHITFTPVLKAGPVPLPQGSQFIVANSLVSSAKAETAPFRYNKRVFECRIAAYLVHKGLGLDEALVKDICTYNFADLMNNTAVTDLSQMLNKCEAILPEEPQTREQISAVVPQSIIDRLLDHRCGRSVWELNDDFHLLERTRHVYTEANRVLAFAAGGKCLTDLGHMLTDSHKSCSGDYDCSCSELDDLVKCFLEAGALGARLTGAGWGGCVVAMVREGDSERVMAAVRKSYYDKRGLAGTSDVMFSFEPADGAQDFRLPE</sequence>
<dbReference type="InterPro" id="IPR019539">
    <property type="entry name" value="GalKase_N"/>
</dbReference>
<evidence type="ECO:0000259" key="6">
    <source>
        <dbReference type="Pfam" id="PF10509"/>
    </source>
</evidence>
<dbReference type="PANTHER" id="PTHR10457:SF7">
    <property type="entry name" value="GALACTOKINASE-RELATED"/>
    <property type="match status" value="1"/>
</dbReference>
<dbReference type="GO" id="GO:0006012">
    <property type="term" value="P:galactose metabolic process"/>
    <property type="evidence" value="ECO:0007669"/>
    <property type="project" value="InterPro"/>
</dbReference>
<dbReference type="PROSITE" id="PS00106">
    <property type="entry name" value="GALACTOKINASE"/>
    <property type="match status" value="1"/>
</dbReference>
<reference evidence="9 10" key="1">
    <citation type="submission" date="2020-04" db="EMBL/GenBank/DDBJ databases">
        <title>Perkinsus olseni comparative genomics.</title>
        <authorList>
            <person name="Bogema D.R."/>
        </authorList>
    </citation>
    <scope>NUCLEOTIDE SEQUENCE [LARGE SCALE GENOMIC DNA]</scope>
    <source>
        <strain evidence="8">ATCC PRA-179</strain>
        <strain evidence="7">ATCC PRA-31</strain>
    </source>
</reference>
<keyword evidence="3" id="KW-0067">ATP-binding</keyword>
<feature type="domain" description="GHMP kinase N-terminal" evidence="4">
    <location>
        <begin position="106"/>
        <end position="199"/>
    </location>
</feature>
<dbReference type="Pfam" id="PF00288">
    <property type="entry name" value="GHMP_kinases_N"/>
    <property type="match status" value="1"/>
</dbReference>
<comment type="caution">
    <text evidence="8">The sequence shown here is derived from an EMBL/GenBank/DDBJ whole genome shotgun (WGS) entry which is preliminary data.</text>
</comment>
<dbReference type="GO" id="GO:0004335">
    <property type="term" value="F:galactokinase activity"/>
    <property type="evidence" value="ECO:0007669"/>
    <property type="project" value="InterPro"/>
</dbReference>
<dbReference type="InterPro" id="IPR006204">
    <property type="entry name" value="GHMP_kinase_N_dom"/>
</dbReference>
<dbReference type="InterPro" id="IPR006206">
    <property type="entry name" value="Mevalonate/galactokinase"/>
</dbReference>
<dbReference type="InterPro" id="IPR019741">
    <property type="entry name" value="Galactokinase_CS"/>
</dbReference>
<dbReference type="EMBL" id="JABANN010001018">
    <property type="protein sequence ID" value="KAF4651670.1"/>
    <property type="molecule type" value="Genomic_DNA"/>
</dbReference>
<dbReference type="NCBIfam" id="TIGR00131">
    <property type="entry name" value="gal_kin"/>
    <property type="match status" value="1"/>
</dbReference>
<proteinExistence type="inferred from homology"/>
<organism evidence="8 9">
    <name type="scientific">Perkinsus olseni</name>
    <name type="common">Perkinsus atlanticus</name>
    <dbReference type="NCBI Taxonomy" id="32597"/>
    <lineage>
        <taxon>Eukaryota</taxon>
        <taxon>Sar</taxon>
        <taxon>Alveolata</taxon>
        <taxon>Perkinsozoa</taxon>
        <taxon>Perkinsea</taxon>
        <taxon>Perkinsida</taxon>
        <taxon>Perkinsidae</taxon>
        <taxon>Perkinsus</taxon>
    </lineage>
</organism>
<evidence type="ECO:0000313" key="10">
    <source>
        <dbReference type="Proteomes" id="UP000572268"/>
    </source>
</evidence>
<evidence type="ECO:0000313" key="8">
    <source>
        <dbReference type="EMBL" id="KAF4653243.1"/>
    </source>
</evidence>
<accession>A0A7J6L0Z3</accession>
<dbReference type="GO" id="GO:0005829">
    <property type="term" value="C:cytosol"/>
    <property type="evidence" value="ECO:0007669"/>
    <property type="project" value="TreeGrafter"/>
</dbReference>
<dbReference type="Proteomes" id="UP000572268">
    <property type="component" value="Unassembled WGS sequence"/>
</dbReference>
<evidence type="ECO:0000256" key="1">
    <source>
        <dbReference type="ARBA" id="ARBA00006566"/>
    </source>
</evidence>
<keyword evidence="2" id="KW-0547">Nucleotide-binding</keyword>